<protein>
    <submittedName>
        <fullName evidence="1">Uncharacterized protein</fullName>
    </submittedName>
</protein>
<dbReference type="EMBL" id="CP007155">
    <property type="protein sequence ID" value="AHH99482.1"/>
    <property type="molecule type" value="Genomic_DNA"/>
</dbReference>
<name>W5WF57_9PSEU</name>
<proteinExistence type="predicted"/>
<keyword evidence="2" id="KW-1185">Reference proteome</keyword>
<dbReference type="Proteomes" id="UP000019225">
    <property type="component" value="Chromosome"/>
</dbReference>
<organism evidence="1 2">
    <name type="scientific">Kutzneria albida DSM 43870</name>
    <dbReference type="NCBI Taxonomy" id="1449976"/>
    <lineage>
        <taxon>Bacteria</taxon>
        <taxon>Bacillati</taxon>
        <taxon>Actinomycetota</taxon>
        <taxon>Actinomycetes</taxon>
        <taxon>Pseudonocardiales</taxon>
        <taxon>Pseudonocardiaceae</taxon>
        <taxon>Kutzneria</taxon>
    </lineage>
</organism>
<reference evidence="1 2" key="1">
    <citation type="journal article" date="2014" name="BMC Genomics">
        <title>Complete genome sequence of producer of the glycopeptide antibiotic Aculeximycin Kutzneria albida DSM 43870T, a representative of minor genus of Pseudonocardiaceae.</title>
        <authorList>
            <person name="Rebets Y."/>
            <person name="Tokovenko B."/>
            <person name="Lushchyk I."/>
            <person name="Ruckert C."/>
            <person name="Zaburannyi N."/>
            <person name="Bechthold A."/>
            <person name="Kalinowski J."/>
            <person name="Luzhetskyy A."/>
        </authorList>
    </citation>
    <scope>NUCLEOTIDE SEQUENCE [LARGE SCALE GENOMIC DNA]</scope>
    <source>
        <strain evidence="1">DSM 43870</strain>
    </source>
</reference>
<dbReference type="eggNOG" id="ENOG5033VY9">
    <property type="taxonomic scope" value="Bacteria"/>
</dbReference>
<dbReference type="RefSeq" id="WP_025359395.1">
    <property type="nucleotide sequence ID" value="NZ_CP007155.1"/>
</dbReference>
<accession>W5WF57</accession>
<gene>
    <name evidence="1" type="ORF">KALB_6122</name>
</gene>
<dbReference type="HOGENOM" id="CLU_933117_0_0_11"/>
<dbReference type="STRING" id="1449976.KALB_6122"/>
<dbReference type="KEGG" id="kal:KALB_6122"/>
<dbReference type="AlphaFoldDB" id="W5WF57"/>
<sequence length="298" mass="33312">MNSSSPEAEQAHGECGQCRPEIVDCLACKAAGIKAQAEYNAAQLPALEKARTDYDKIRTDYRDARHSVALEVADLRHQSKLLVERIRCLIKQEHVVHCLDKAYGQVVEQLRECGCGKGCCAPRECEFDTCTDGVSDEELAARIVDYQGRADAAKACFAKLAKEPTDLVQRVSDLKAEVSGITADLSGDPAKVDLKELYARALVARRHVHEVWQGFEHTRDFVDCLCRALMCWGKGLAAIAVLTGEKEVRACHARARKERCEYLRTHTVKEVLAVYDKICSHHGCHSEQEKRREDNDED</sequence>
<dbReference type="OrthoDB" id="5188619at2"/>
<evidence type="ECO:0000313" key="1">
    <source>
        <dbReference type="EMBL" id="AHH99482.1"/>
    </source>
</evidence>
<evidence type="ECO:0000313" key="2">
    <source>
        <dbReference type="Proteomes" id="UP000019225"/>
    </source>
</evidence>